<evidence type="ECO:0000256" key="2">
    <source>
        <dbReference type="ARBA" id="ARBA00022630"/>
    </source>
</evidence>
<feature type="region of interest" description="Disordered" evidence="5">
    <location>
        <begin position="519"/>
        <end position="576"/>
    </location>
</feature>
<gene>
    <name evidence="6" type="ORF">UTRI_00274</name>
</gene>
<sequence length="586" mass="65366">MSSPRRVAIIGAGPSGLSAVSQLVYLNQSSSTIPKFSITLFERRSTFGGVWNYDASPGPCIIRFDARGRPHALWQGGFKDGDDKGRFRPPGAMYDGLRTNLPCDIMGYRSQPYDVSTDLFPDRATVERYIRNFAKTVLDGNETKVDVRLGTAVNSIRRIQFDAEQAKERIGWGSIWKVTSINVESQKEKEDVKEEEYDHIVIASGRCNTPTIPAIPGLDRFTGEMLHSAWWRSPIPFEGKTVLVVGNSSSGSDIARELSGYLLRTLPEGSTATEEYIQRRIHSSSKAKILHSYQEYDKPPPLDYDPRDQNSPDWAKRIQVVPKIKAVKSMDGGGRRSKICFEDGQERDDVDVIIFATGYAYDLPYLDQALPPFAQSPLIPACLETAALAKDQTEGEIYTPPYPTASYLTNLDDWSLFYSRDASICVLGAPMRIVPIPITHVQSRIIAAAWSGNLSPFPDSNGLPKLDSDIPTTDPTKWSSRSPIHGLQKINKTADLGYPSDTAYQEALLQLLPQHLKHSGTDQDLKIPPPPSPSPQLNNTTTTNNQDVQQSLRPVVAKDEGWAKMPHYRNQRRSDTKRLRRLLLGY</sequence>
<organism evidence="6 7">
    <name type="scientific">Ustilago trichophora</name>
    <dbReference type="NCBI Taxonomy" id="86804"/>
    <lineage>
        <taxon>Eukaryota</taxon>
        <taxon>Fungi</taxon>
        <taxon>Dikarya</taxon>
        <taxon>Basidiomycota</taxon>
        <taxon>Ustilaginomycotina</taxon>
        <taxon>Ustilaginomycetes</taxon>
        <taxon>Ustilaginales</taxon>
        <taxon>Ustilaginaceae</taxon>
        <taxon>Ustilago</taxon>
    </lineage>
</organism>
<dbReference type="GO" id="GO:0050661">
    <property type="term" value="F:NADP binding"/>
    <property type="evidence" value="ECO:0007669"/>
    <property type="project" value="InterPro"/>
</dbReference>
<keyword evidence="2" id="KW-0285">Flavoprotein</keyword>
<name>A0A5C3DTQ5_9BASI</name>
<feature type="compositionally biased region" description="Low complexity" evidence="5">
    <location>
        <begin position="535"/>
        <end position="551"/>
    </location>
</feature>
<dbReference type="Pfam" id="PF00743">
    <property type="entry name" value="FMO-like"/>
    <property type="match status" value="2"/>
</dbReference>
<dbReference type="Proteomes" id="UP000324022">
    <property type="component" value="Unassembled WGS sequence"/>
</dbReference>
<evidence type="ECO:0000256" key="4">
    <source>
        <dbReference type="ARBA" id="ARBA00023002"/>
    </source>
</evidence>
<keyword evidence="6" id="KW-0503">Monooxygenase</keyword>
<dbReference type="Gene3D" id="3.50.50.60">
    <property type="entry name" value="FAD/NAD(P)-binding domain"/>
    <property type="match status" value="2"/>
</dbReference>
<keyword evidence="7" id="KW-1185">Reference proteome</keyword>
<comment type="similarity">
    <text evidence="1">Belongs to the FMO family.</text>
</comment>
<dbReference type="OrthoDB" id="66881at2759"/>
<dbReference type="AlphaFoldDB" id="A0A5C3DTQ5"/>
<evidence type="ECO:0000256" key="1">
    <source>
        <dbReference type="ARBA" id="ARBA00009183"/>
    </source>
</evidence>
<dbReference type="InterPro" id="IPR050346">
    <property type="entry name" value="FMO-like"/>
</dbReference>
<dbReference type="GO" id="GO:0050660">
    <property type="term" value="F:flavin adenine dinucleotide binding"/>
    <property type="evidence" value="ECO:0007669"/>
    <property type="project" value="InterPro"/>
</dbReference>
<dbReference type="InterPro" id="IPR020946">
    <property type="entry name" value="Flavin_mOase-like"/>
</dbReference>
<evidence type="ECO:0000313" key="7">
    <source>
        <dbReference type="Proteomes" id="UP000324022"/>
    </source>
</evidence>
<dbReference type="InterPro" id="IPR036188">
    <property type="entry name" value="FAD/NAD-bd_sf"/>
</dbReference>
<keyword evidence="3" id="KW-0274">FAD</keyword>
<evidence type="ECO:0000313" key="6">
    <source>
        <dbReference type="EMBL" id="SPO20797.1"/>
    </source>
</evidence>
<dbReference type="GO" id="GO:0004499">
    <property type="term" value="F:N,N-dimethylaniline monooxygenase activity"/>
    <property type="evidence" value="ECO:0007669"/>
    <property type="project" value="InterPro"/>
</dbReference>
<keyword evidence="4" id="KW-0560">Oxidoreductase</keyword>
<dbReference type="Pfam" id="PF13450">
    <property type="entry name" value="NAD_binding_8"/>
    <property type="match status" value="1"/>
</dbReference>
<dbReference type="EMBL" id="OOIN01000002">
    <property type="protein sequence ID" value="SPO20797.1"/>
    <property type="molecule type" value="Genomic_DNA"/>
</dbReference>
<evidence type="ECO:0000256" key="5">
    <source>
        <dbReference type="SAM" id="MobiDB-lite"/>
    </source>
</evidence>
<accession>A0A5C3DTQ5</accession>
<reference evidence="6 7" key="1">
    <citation type="submission" date="2018-03" db="EMBL/GenBank/DDBJ databases">
        <authorList>
            <person name="Guldener U."/>
        </authorList>
    </citation>
    <scope>NUCLEOTIDE SEQUENCE [LARGE SCALE GENOMIC DNA]</scope>
    <source>
        <strain evidence="6 7">NBRC100155</strain>
    </source>
</reference>
<feature type="region of interest" description="Disordered" evidence="5">
    <location>
        <begin position="458"/>
        <end position="484"/>
    </location>
</feature>
<dbReference type="SUPFAM" id="SSF51905">
    <property type="entry name" value="FAD/NAD(P)-binding domain"/>
    <property type="match status" value="1"/>
</dbReference>
<protein>
    <submittedName>
        <fullName evidence="6">Related to FMO1 - flavin-containing monooxygenase</fullName>
    </submittedName>
</protein>
<evidence type="ECO:0000256" key="3">
    <source>
        <dbReference type="ARBA" id="ARBA00022827"/>
    </source>
</evidence>
<proteinExistence type="inferred from homology"/>
<feature type="compositionally biased region" description="Polar residues" evidence="5">
    <location>
        <begin position="470"/>
        <end position="482"/>
    </location>
</feature>
<dbReference type="PANTHER" id="PTHR23023">
    <property type="entry name" value="DIMETHYLANILINE MONOOXYGENASE"/>
    <property type="match status" value="1"/>
</dbReference>